<dbReference type="PANTHER" id="PTHR35043">
    <property type="entry name" value="TRANSCRIPTION FACTOR DOMAIN-CONTAINING PROTEIN"/>
    <property type="match status" value="1"/>
</dbReference>
<dbReference type="EMBL" id="PTQR01000030">
    <property type="protein sequence ID" value="TKX25337.1"/>
    <property type="molecule type" value="Genomic_DNA"/>
</dbReference>
<keyword evidence="2" id="KW-0732">Signal</keyword>
<keyword evidence="1" id="KW-0472">Membrane</keyword>
<accession>A0A4U7BBU0</accession>
<evidence type="ECO:0008006" key="5">
    <source>
        <dbReference type="Google" id="ProtNLM"/>
    </source>
</evidence>
<dbReference type="Proteomes" id="UP000308133">
    <property type="component" value="Unassembled WGS sequence"/>
</dbReference>
<evidence type="ECO:0000256" key="1">
    <source>
        <dbReference type="SAM" id="Phobius"/>
    </source>
</evidence>
<feature type="chain" id="PRO_5020460475" description="Wax synthase domain-containing protein" evidence="2">
    <location>
        <begin position="18"/>
        <end position="368"/>
    </location>
</feature>
<comment type="caution">
    <text evidence="3">The sequence shown here is derived from an EMBL/GenBank/DDBJ whole genome shotgun (WGS) entry which is preliminary data.</text>
</comment>
<keyword evidence="1" id="KW-0812">Transmembrane</keyword>
<gene>
    <name evidence="3" type="ORF">C1H76_2570</name>
</gene>
<feature type="transmembrane region" description="Helical" evidence="1">
    <location>
        <begin position="254"/>
        <end position="276"/>
    </location>
</feature>
<evidence type="ECO:0000313" key="3">
    <source>
        <dbReference type="EMBL" id="TKX25337.1"/>
    </source>
</evidence>
<dbReference type="AlphaFoldDB" id="A0A4U7BBU0"/>
<feature type="signal peptide" evidence="2">
    <location>
        <begin position="1"/>
        <end position="17"/>
    </location>
</feature>
<evidence type="ECO:0000256" key="2">
    <source>
        <dbReference type="SAM" id="SignalP"/>
    </source>
</evidence>
<keyword evidence="1" id="KW-1133">Transmembrane helix</keyword>
<feature type="transmembrane region" description="Helical" evidence="1">
    <location>
        <begin position="121"/>
        <end position="143"/>
    </location>
</feature>
<name>A0A4U7BBU0_9PEZI</name>
<reference evidence="3 4" key="1">
    <citation type="submission" date="2018-02" db="EMBL/GenBank/DDBJ databases">
        <title>Draft genome sequences of Elsinoe sp., causing black scab on jojoba.</title>
        <authorList>
            <person name="Stodart B."/>
            <person name="Jeffress S."/>
            <person name="Ash G."/>
            <person name="Arun Chinnappa K."/>
        </authorList>
    </citation>
    <scope>NUCLEOTIDE SEQUENCE [LARGE SCALE GENOMIC DNA]</scope>
    <source>
        <strain evidence="3 4">Hillstone_2</strain>
    </source>
</reference>
<evidence type="ECO:0000313" key="4">
    <source>
        <dbReference type="Proteomes" id="UP000308133"/>
    </source>
</evidence>
<organism evidence="3 4">
    <name type="scientific">Elsinoe australis</name>
    <dbReference type="NCBI Taxonomy" id="40998"/>
    <lineage>
        <taxon>Eukaryota</taxon>
        <taxon>Fungi</taxon>
        <taxon>Dikarya</taxon>
        <taxon>Ascomycota</taxon>
        <taxon>Pezizomycotina</taxon>
        <taxon>Dothideomycetes</taxon>
        <taxon>Dothideomycetidae</taxon>
        <taxon>Myriangiales</taxon>
        <taxon>Elsinoaceae</taxon>
        <taxon>Elsinoe</taxon>
    </lineage>
</organism>
<feature type="transmembrane region" description="Helical" evidence="1">
    <location>
        <begin position="223"/>
        <end position="242"/>
    </location>
</feature>
<proteinExistence type="predicted"/>
<sequence>MLLAILAPEIVLTYAAGQWSRARQSVEEFRNSKYPEWTMRLAFFADMGGFVLKSSDSPDFPANAKQVHWLVDNKHVEYPSVKSDELWDKSKQDRLFRIVTCFQISYLILQCIGRFAQKLAITALELNALGIVVCSLMTSFAWLHKPADVRTPIYIHSITPLAQIVGDRTWQTTPLDFVDENGPGFSLNVLPFMKVPTIPEERPIRRIPNDRFPMNPYGYQEHLLCLATLVFAGIHLIGWNFSFPSQTEKVLWRISSLILFGVTALFWILETAASWIRLGRWKWMYYWLFKPRKLGSWEKEMEARLARAEEHREMMEFPIAWEFWAVSAVAVLYSLSRLYLIAESFLELRSVDAKVYVNVQWSAFVPHI</sequence>
<dbReference type="PANTHER" id="PTHR35043:SF8">
    <property type="entry name" value="DUF4220 DOMAIN-CONTAINING PROTEIN"/>
    <property type="match status" value="1"/>
</dbReference>
<protein>
    <recommendedName>
        <fullName evidence="5">Wax synthase domain-containing protein</fullName>
    </recommendedName>
</protein>
<feature type="transmembrane region" description="Helical" evidence="1">
    <location>
        <begin position="321"/>
        <end position="342"/>
    </location>
</feature>